<sequence length="62" mass="6161">MPERNDGTCNALLAPCAAAGDMDGGSGGMPSFLDFRPRTSGVDPVVAVRAAGCGRDAGHGAR</sequence>
<dbReference type="EMBL" id="GBRH01230853">
    <property type="protein sequence ID" value="JAD67042.1"/>
    <property type="molecule type" value="Transcribed_RNA"/>
</dbReference>
<protein>
    <submittedName>
        <fullName evidence="1">Uncharacterized protein</fullName>
    </submittedName>
</protein>
<reference evidence="1" key="2">
    <citation type="journal article" date="2015" name="Data Brief">
        <title>Shoot transcriptome of the giant reed, Arundo donax.</title>
        <authorList>
            <person name="Barrero R.A."/>
            <person name="Guerrero F.D."/>
            <person name="Moolhuijzen P."/>
            <person name="Goolsby J.A."/>
            <person name="Tidwell J."/>
            <person name="Bellgard S.E."/>
            <person name="Bellgard M.I."/>
        </authorList>
    </citation>
    <scope>NUCLEOTIDE SEQUENCE</scope>
    <source>
        <tissue evidence="1">Shoot tissue taken approximately 20 cm above the soil surface</tissue>
    </source>
</reference>
<dbReference type="AlphaFoldDB" id="A0A0A9C6B5"/>
<name>A0A0A9C6B5_ARUDO</name>
<reference evidence="1" key="1">
    <citation type="submission" date="2014-09" db="EMBL/GenBank/DDBJ databases">
        <authorList>
            <person name="Magalhaes I.L.F."/>
            <person name="Oliveira U."/>
            <person name="Santos F.R."/>
            <person name="Vidigal T.H.D.A."/>
            <person name="Brescovit A.D."/>
            <person name="Santos A.J."/>
        </authorList>
    </citation>
    <scope>NUCLEOTIDE SEQUENCE</scope>
    <source>
        <tissue evidence="1">Shoot tissue taken approximately 20 cm above the soil surface</tissue>
    </source>
</reference>
<accession>A0A0A9C6B5</accession>
<proteinExistence type="predicted"/>
<evidence type="ECO:0000313" key="1">
    <source>
        <dbReference type="EMBL" id="JAD67042.1"/>
    </source>
</evidence>
<organism evidence="1">
    <name type="scientific">Arundo donax</name>
    <name type="common">Giant reed</name>
    <name type="synonym">Donax arundinaceus</name>
    <dbReference type="NCBI Taxonomy" id="35708"/>
    <lineage>
        <taxon>Eukaryota</taxon>
        <taxon>Viridiplantae</taxon>
        <taxon>Streptophyta</taxon>
        <taxon>Embryophyta</taxon>
        <taxon>Tracheophyta</taxon>
        <taxon>Spermatophyta</taxon>
        <taxon>Magnoliopsida</taxon>
        <taxon>Liliopsida</taxon>
        <taxon>Poales</taxon>
        <taxon>Poaceae</taxon>
        <taxon>PACMAD clade</taxon>
        <taxon>Arundinoideae</taxon>
        <taxon>Arundineae</taxon>
        <taxon>Arundo</taxon>
    </lineage>
</organism>